<evidence type="ECO:0000256" key="3">
    <source>
        <dbReference type="ARBA" id="ARBA00022695"/>
    </source>
</evidence>
<dbReference type="NCBIfam" id="TIGR01128">
    <property type="entry name" value="holA"/>
    <property type="match status" value="1"/>
</dbReference>
<evidence type="ECO:0000256" key="7">
    <source>
        <dbReference type="ARBA" id="ARBA00022833"/>
    </source>
</evidence>
<comment type="caution">
    <text evidence="13">The sequence shown here is derived from an EMBL/GenBank/DDBJ whole genome shotgun (WGS) entry which is preliminary data.</text>
</comment>
<keyword evidence="7" id="KW-0862">Zinc</keyword>
<dbReference type="NCBIfam" id="TIGR02397">
    <property type="entry name" value="dnaX_nterm"/>
    <property type="match status" value="1"/>
</dbReference>
<dbReference type="Gene3D" id="3.40.50.300">
    <property type="entry name" value="P-loop containing nucleotide triphosphate hydrolases"/>
    <property type="match status" value="1"/>
</dbReference>
<dbReference type="EC" id="2.7.7.7" evidence="11"/>
<dbReference type="Gene3D" id="1.10.8.60">
    <property type="match status" value="1"/>
</dbReference>
<evidence type="ECO:0000256" key="10">
    <source>
        <dbReference type="ARBA" id="ARBA00049244"/>
    </source>
</evidence>
<accession>A0A0C1FLH1</accession>
<dbReference type="InterPro" id="IPR012763">
    <property type="entry name" value="DNA_pol_III_sug/sutau_N"/>
</dbReference>
<dbReference type="NCBIfam" id="NF004046">
    <property type="entry name" value="PRK05563.1"/>
    <property type="match status" value="1"/>
</dbReference>
<dbReference type="CDD" id="cd18137">
    <property type="entry name" value="HLD_clamp_pol_III_gamma_tau"/>
    <property type="match status" value="1"/>
</dbReference>
<evidence type="ECO:0000256" key="1">
    <source>
        <dbReference type="ARBA" id="ARBA00006360"/>
    </source>
</evidence>
<dbReference type="InterPro" id="IPR005790">
    <property type="entry name" value="DNA_polIII_delta"/>
</dbReference>
<comment type="function">
    <text evidence="11">DNA polymerase III is a complex, multichain enzyme responsible for most of the replicative synthesis in bacteria. This DNA polymerase also exhibits 3' to 5' exonuclease activity.</text>
</comment>
<name>A0A0C1FLH1_9SPHI</name>
<dbReference type="PANTHER" id="PTHR11669">
    <property type="entry name" value="REPLICATION FACTOR C / DNA POLYMERASE III GAMMA-TAU SUBUNIT"/>
    <property type="match status" value="1"/>
</dbReference>
<evidence type="ECO:0000256" key="6">
    <source>
        <dbReference type="ARBA" id="ARBA00022741"/>
    </source>
</evidence>
<evidence type="ECO:0000256" key="5">
    <source>
        <dbReference type="ARBA" id="ARBA00022723"/>
    </source>
</evidence>
<dbReference type="SUPFAM" id="SSF52540">
    <property type="entry name" value="P-loop containing nucleoside triphosphate hydrolases"/>
    <property type="match status" value="1"/>
</dbReference>
<comment type="catalytic activity">
    <reaction evidence="10 11">
        <text>DNA(n) + a 2'-deoxyribonucleoside 5'-triphosphate = DNA(n+1) + diphosphate</text>
        <dbReference type="Rhea" id="RHEA:22508"/>
        <dbReference type="Rhea" id="RHEA-COMP:17339"/>
        <dbReference type="Rhea" id="RHEA-COMP:17340"/>
        <dbReference type="ChEBI" id="CHEBI:33019"/>
        <dbReference type="ChEBI" id="CHEBI:61560"/>
        <dbReference type="ChEBI" id="CHEBI:173112"/>
        <dbReference type="EC" id="2.7.7.7"/>
    </reaction>
</comment>
<evidence type="ECO:0000259" key="12">
    <source>
        <dbReference type="SMART" id="SM00382"/>
    </source>
</evidence>
<reference evidence="13 14" key="1">
    <citation type="submission" date="2014-10" db="EMBL/GenBank/DDBJ databases">
        <title>Pedobacter Kyungheensis.</title>
        <authorList>
            <person name="Anderson B.M."/>
            <person name="Newman J.D."/>
        </authorList>
    </citation>
    <scope>NUCLEOTIDE SEQUENCE [LARGE SCALE GENOMIC DNA]</scope>
    <source>
        <strain evidence="13 14">KACC 16221</strain>
    </source>
</reference>
<sequence>MENFIVSARKYRPATFETVVGQQHITGTLKNAIKNNQLAQAFLFCGPRGVGKTTCARILAKTINCTNPTADMEACGTCDNCQSFQNGHSFNVHELDAASNNSVDDIRSLIEQVRIPPQAGKYKIYIIDEVHMLSQSAFNAFLKTLEEPPSYAIFILATTEKHKILPTILSRCQIFDFNRIQVEDIANHLSTIANRENIAFESDGLHIIAQKADGGLRDALSMFDQIASYANKNITYKAVIDNLNILDYDYFFKLTSFLTAAEVSQTLLLFDEILNNGFDGNNFINGLASHFRNLLVGKDNATIKLLEVSENIKQKYLEQCRQTELSFLLTALNLANTCDLNYKNSKNQRLQVELALIKMCHIRSVVNLAQQPLNTNNTATDGDQDKKKTNVVAEKAVQAESIKPKAESENAAPATVNIPKTEVPASIPLNTSSEAPRPVSMPTATSISINIPKKTAGTLIPSLNDFERNADSDDDGKPKAITGEAREVFSYDRLLEVWSNYVQILKAADKINLFTILNNFAPVLLKPELIEISVESKTQEHLIQQESVELLNYLRNELKNFGVLVTYKQVERKLENRLYGNREKYDYLVNKNPKLDELRRRFNLDINP</sequence>
<dbReference type="SMART" id="SM00382">
    <property type="entry name" value="AAA"/>
    <property type="match status" value="1"/>
</dbReference>
<dbReference type="FunFam" id="1.10.8.60:FF:000013">
    <property type="entry name" value="DNA polymerase III subunit gamma/tau"/>
    <property type="match status" value="1"/>
</dbReference>
<dbReference type="PRINTS" id="PR00300">
    <property type="entry name" value="CLPPROTEASEA"/>
</dbReference>
<organism evidence="13 14">
    <name type="scientific">Pedobacter kyungheensis</name>
    <dbReference type="NCBI Taxonomy" id="1069985"/>
    <lineage>
        <taxon>Bacteria</taxon>
        <taxon>Pseudomonadati</taxon>
        <taxon>Bacteroidota</taxon>
        <taxon>Sphingobacteriia</taxon>
        <taxon>Sphingobacteriales</taxon>
        <taxon>Sphingobacteriaceae</taxon>
        <taxon>Pedobacter</taxon>
    </lineage>
</organism>
<feature type="domain" description="AAA+ ATPase" evidence="12">
    <location>
        <begin position="38"/>
        <end position="181"/>
    </location>
</feature>
<evidence type="ECO:0000256" key="9">
    <source>
        <dbReference type="ARBA" id="ARBA00022932"/>
    </source>
</evidence>
<evidence type="ECO:0000256" key="8">
    <source>
        <dbReference type="ARBA" id="ARBA00022840"/>
    </source>
</evidence>
<dbReference type="GO" id="GO:0006261">
    <property type="term" value="P:DNA-templated DNA replication"/>
    <property type="evidence" value="ECO:0007669"/>
    <property type="project" value="TreeGrafter"/>
</dbReference>
<dbReference type="NCBIfam" id="NF011531">
    <property type="entry name" value="PRK14971.1"/>
    <property type="match status" value="1"/>
</dbReference>
<dbReference type="Gene3D" id="1.20.272.10">
    <property type="match status" value="1"/>
</dbReference>
<dbReference type="FunFam" id="3.40.50.300:FF:000014">
    <property type="entry name" value="DNA polymerase III subunit gamma/tau"/>
    <property type="match status" value="1"/>
</dbReference>
<dbReference type="SUPFAM" id="SSF48019">
    <property type="entry name" value="post-AAA+ oligomerization domain-like"/>
    <property type="match status" value="1"/>
</dbReference>
<keyword evidence="14" id="KW-1185">Reference proteome</keyword>
<dbReference type="OrthoDB" id="9810148at2"/>
<dbReference type="PANTHER" id="PTHR11669:SF0">
    <property type="entry name" value="PROTEIN STICHEL-LIKE 2"/>
    <property type="match status" value="1"/>
</dbReference>
<comment type="similarity">
    <text evidence="1 11">Belongs to the DnaX/STICHEL family.</text>
</comment>
<dbReference type="GO" id="GO:0005524">
    <property type="term" value="F:ATP binding"/>
    <property type="evidence" value="ECO:0007669"/>
    <property type="project" value="UniProtKB-KW"/>
</dbReference>
<dbReference type="GO" id="GO:0046872">
    <property type="term" value="F:metal ion binding"/>
    <property type="evidence" value="ECO:0007669"/>
    <property type="project" value="UniProtKB-KW"/>
</dbReference>
<dbReference type="GO" id="GO:0003887">
    <property type="term" value="F:DNA-directed DNA polymerase activity"/>
    <property type="evidence" value="ECO:0007669"/>
    <property type="project" value="UniProtKB-KW"/>
</dbReference>
<dbReference type="AlphaFoldDB" id="A0A0C1FLH1"/>
<comment type="subunit">
    <text evidence="11">DNA polymerase III contains a core (composed of alpha, epsilon and theta chains) that associates with a tau subunit. This core dimerizes to form the POLIII' complex. PolIII' associates with the gamma complex (composed of gamma, delta, delta', psi and chi chains) and with the beta chain to form the complete DNA polymerase III complex.</text>
</comment>
<dbReference type="Pfam" id="PF22608">
    <property type="entry name" value="DNAX_ATPase_lid"/>
    <property type="match status" value="1"/>
</dbReference>
<dbReference type="GO" id="GO:0003677">
    <property type="term" value="F:DNA binding"/>
    <property type="evidence" value="ECO:0007669"/>
    <property type="project" value="InterPro"/>
</dbReference>
<dbReference type="RefSeq" id="WP_039478197.1">
    <property type="nucleotide sequence ID" value="NZ_JSYN01000019.1"/>
</dbReference>
<protein>
    <recommendedName>
        <fullName evidence="11">DNA polymerase III subunit gamma/tau</fullName>
        <ecNumber evidence="11">2.7.7.7</ecNumber>
    </recommendedName>
</protein>
<evidence type="ECO:0000256" key="2">
    <source>
        <dbReference type="ARBA" id="ARBA00022679"/>
    </source>
</evidence>
<dbReference type="GO" id="GO:0009360">
    <property type="term" value="C:DNA polymerase III complex"/>
    <property type="evidence" value="ECO:0007669"/>
    <property type="project" value="InterPro"/>
</dbReference>
<evidence type="ECO:0000256" key="11">
    <source>
        <dbReference type="RuleBase" id="RU364063"/>
    </source>
</evidence>
<keyword evidence="6 11" id="KW-0547">Nucleotide-binding</keyword>
<dbReference type="InterPro" id="IPR050238">
    <property type="entry name" value="DNA_Rep/Repair_Clamp_Loader"/>
</dbReference>
<keyword evidence="5" id="KW-0479">Metal-binding</keyword>
<keyword evidence="2 11" id="KW-0808">Transferase</keyword>
<dbReference type="Proteomes" id="UP000031246">
    <property type="component" value="Unassembled WGS sequence"/>
</dbReference>
<keyword evidence="4 11" id="KW-0235">DNA replication</keyword>
<dbReference type="InterPro" id="IPR022754">
    <property type="entry name" value="DNA_pol_III_gamma-3"/>
</dbReference>
<dbReference type="EMBL" id="JSYN01000019">
    <property type="protein sequence ID" value="KIA92618.1"/>
    <property type="molecule type" value="Genomic_DNA"/>
</dbReference>
<keyword evidence="9 11" id="KW-0239">DNA-directed DNA polymerase</keyword>
<dbReference type="Pfam" id="PF12169">
    <property type="entry name" value="DNA_pol3_gamma3"/>
    <property type="match status" value="1"/>
</dbReference>
<dbReference type="CDD" id="cd00009">
    <property type="entry name" value="AAA"/>
    <property type="match status" value="1"/>
</dbReference>
<dbReference type="InterPro" id="IPR045085">
    <property type="entry name" value="HLD_clamp_pol_III_gamma_tau"/>
</dbReference>
<dbReference type="Pfam" id="PF13177">
    <property type="entry name" value="DNA_pol3_delta2"/>
    <property type="match status" value="1"/>
</dbReference>
<dbReference type="InterPro" id="IPR027417">
    <property type="entry name" value="P-loop_NTPase"/>
</dbReference>
<evidence type="ECO:0000256" key="4">
    <source>
        <dbReference type="ARBA" id="ARBA00022705"/>
    </source>
</evidence>
<gene>
    <name evidence="11" type="primary">dnaX</name>
    <name evidence="13" type="ORF">OC25_16390</name>
</gene>
<keyword evidence="8 11" id="KW-0067">ATP-binding</keyword>
<dbReference type="InterPro" id="IPR001270">
    <property type="entry name" value="ClpA/B"/>
</dbReference>
<keyword evidence="3 11" id="KW-0548">Nucleotidyltransferase</keyword>
<proteinExistence type="inferred from homology"/>
<evidence type="ECO:0000313" key="13">
    <source>
        <dbReference type="EMBL" id="KIA92618.1"/>
    </source>
</evidence>
<evidence type="ECO:0000313" key="14">
    <source>
        <dbReference type="Proteomes" id="UP000031246"/>
    </source>
</evidence>
<dbReference type="InterPro" id="IPR008921">
    <property type="entry name" value="DNA_pol3_clamp-load_cplx_C"/>
</dbReference>
<dbReference type="InterPro" id="IPR003593">
    <property type="entry name" value="AAA+_ATPase"/>
</dbReference>